<dbReference type="PANTHER" id="PTHR24198:SF165">
    <property type="entry name" value="ANKYRIN REPEAT-CONTAINING PROTEIN-RELATED"/>
    <property type="match status" value="1"/>
</dbReference>
<keyword evidence="5" id="KW-1185">Reference proteome</keyword>
<dbReference type="InterPro" id="IPR002110">
    <property type="entry name" value="Ankyrin_rpt"/>
</dbReference>
<organism evidence="4 5">
    <name type="scientific">Caenorhabditis auriculariae</name>
    <dbReference type="NCBI Taxonomy" id="2777116"/>
    <lineage>
        <taxon>Eukaryota</taxon>
        <taxon>Metazoa</taxon>
        <taxon>Ecdysozoa</taxon>
        <taxon>Nematoda</taxon>
        <taxon>Chromadorea</taxon>
        <taxon>Rhabditida</taxon>
        <taxon>Rhabditina</taxon>
        <taxon>Rhabditomorpha</taxon>
        <taxon>Rhabditoidea</taxon>
        <taxon>Rhabditidae</taxon>
        <taxon>Peloderinae</taxon>
        <taxon>Caenorhabditis</taxon>
    </lineage>
</organism>
<gene>
    <name evidence="4" type="ORF">CAUJ_LOCUS5382</name>
</gene>
<dbReference type="SUPFAM" id="SSF48403">
    <property type="entry name" value="Ankyrin repeat"/>
    <property type="match status" value="1"/>
</dbReference>
<accession>A0A8S1H2F7</accession>
<dbReference type="Pfam" id="PF12796">
    <property type="entry name" value="Ank_2"/>
    <property type="match status" value="1"/>
</dbReference>
<evidence type="ECO:0000313" key="5">
    <source>
        <dbReference type="Proteomes" id="UP000835052"/>
    </source>
</evidence>
<dbReference type="Proteomes" id="UP000835052">
    <property type="component" value="Unassembled WGS sequence"/>
</dbReference>
<dbReference type="InterPro" id="IPR036770">
    <property type="entry name" value="Ankyrin_rpt-contain_sf"/>
</dbReference>
<keyword evidence="2 3" id="KW-0040">ANK repeat</keyword>
<dbReference type="PROSITE" id="PS50088">
    <property type="entry name" value="ANK_REPEAT"/>
    <property type="match status" value="2"/>
</dbReference>
<dbReference type="Gene3D" id="1.25.40.20">
    <property type="entry name" value="Ankyrin repeat-containing domain"/>
    <property type="match status" value="2"/>
</dbReference>
<evidence type="ECO:0000256" key="3">
    <source>
        <dbReference type="PROSITE-ProRule" id="PRU00023"/>
    </source>
</evidence>
<dbReference type="Pfam" id="PF13606">
    <property type="entry name" value="Ank_3"/>
    <property type="match status" value="1"/>
</dbReference>
<dbReference type="OrthoDB" id="539213at2759"/>
<name>A0A8S1H2F7_9PELO</name>
<evidence type="ECO:0000313" key="4">
    <source>
        <dbReference type="EMBL" id="CAD6189463.1"/>
    </source>
</evidence>
<protein>
    <submittedName>
        <fullName evidence="4">Uncharacterized protein</fullName>
    </submittedName>
</protein>
<proteinExistence type="predicted"/>
<feature type="repeat" description="ANK" evidence="3">
    <location>
        <begin position="202"/>
        <end position="227"/>
    </location>
</feature>
<dbReference type="AlphaFoldDB" id="A0A8S1H2F7"/>
<evidence type="ECO:0000256" key="2">
    <source>
        <dbReference type="ARBA" id="ARBA00023043"/>
    </source>
</evidence>
<evidence type="ECO:0000256" key="1">
    <source>
        <dbReference type="ARBA" id="ARBA00022737"/>
    </source>
</evidence>
<keyword evidence="1" id="KW-0677">Repeat</keyword>
<dbReference type="PROSITE" id="PS50297">
    <property type="entry name" value="ANK_REP_REGION"/>
    <property type="match status" value="1"/>
</dbReference>
<dbReference type="SMART" id="SM00248">
    <property type="entry name" value="ANK"/>
    <property type="match status" value="4"/>
</dbReference>
<reference evidence="4" key="1">
    <citation type="submission" date="2020-10" db="EMBL/GenBank/DDBJ databases">
        <authorList>
            <person name="Kikuchi T."/>
        </authorList>
    </citation>
    <scope>NUCLEOTIDE SEQUENCE</scope>
    <source>
        <strain evidence="4">NKZ352</strain>
    </source>
</reference>
<dbReference type="PANTHER" id="PTHR24198">
    <property type="entry name" value="ANKYRIN REPEAT AND PROTEIN KINASE DOMAIN-CONTAINING PROTEIN"/>
    <property type="match status" value="1"/>
</dbReference>
<sequence>MEDPEELQLAIYEAVLDEDVPGIESLVEGKSEELVKSALNMATYSNPLITACEQGFVDVVRTLIRLGASPFTYSLVNDPYTAPETALELAIDRIGSRSLSEMVNSENECYLEVIKVMVEEAKIDLKNAGNDGLQPPLVTACSHGNLEMAEYLCQHGADAKYQDSRGFSCLMAIPRNMCPQKMGELAEFLIKKGVPINATNYKGQTALHIAVAKDAVPLARILLINGAKSAKDCFGDTPLIMAALSGSQEMLDLLLDYERNKKKKRDAMLLKASSHLLQQISDENLERWKKALEMPIDPNEQVESEKEMKPNPAYDWLVEARSYSEYEAAEDRKRFATIQCLIVRERILGDFHPEFLEKLLYYVRENIFLSYKPCDNTIRCYALNLIYRYTEPMSDASYEIIRGLLVWVNYSRDLAHDEEDIEEKLNGVLNVSAFLFDLVCCELEYTEQRCSNYADRDIWCENLTCTVIELLATIVIHCDRLDGSFDEGLTRFIFCNLCRFVKVAVALRLSLFHFLLIYNEEDWSARLIPYFLRAGANINWTNSEGRTALAQKLHNKGFYLNRASPEPFCVHDVAVIRGLLTNGSRLFVSVSKDHRVFECLQRENKLADKKNLIQIGDFITLKDICAEAVEIWYVKKSLQDVLPRNLLEYLALRDFNHACTCRF</sequence>
<feature type="repeat" description="ANK" evidence="3">
    <location>
        <begin position="132"/>
        <end position="164"/>
    </location>
</feature>
<dbReference type="EMBL" id="CAJGYM010000011">
    <property type="protein sequence ID" value="CAD6189463.1"/>
    <property type="molecule type" value="Genomic_DNA"/>
</dbReference>
<comment type="caution">
    <text evidence="4">The sequence shown here is derived from an EMBL/GenBank/DDBJ whole genome shotgun (WGS) entry which is preliminary data.</text>
</comment>